<comment type="similarity">
    <text evidence="1 3">Belongs to the short-chain dehydrogenases/reductases (SDR) family.</text>
</comment>
<evidence type="ECO:0000256" key="2">
    <source>
        <dbReference type="ARBA" id="ARBA00023002"/>
    </source>
</evidence>
<dbReference type="SUPFAM" id="SSF51735">
    <property type="entry name" value="NAD(P)-binding Rossmann-fold domains"/>
    <property type="match status" value="1"/>
</dbReference>
<keyword evidence="2 5" id="KW-0560">Oxidoreductase</keyword>
<dbReference type="AlphaFoldDB" id="A0A451G405"/>
<dbReference type="RefSeq" id="WP_128384044.1">
    <property type="nucleotide sequence ID" value="NZ_CP035033.1"/>
</dbReference>
<dbReference type="KEGG" id="htr:EPV75_00105"/>
<name>A0A451G405_9GAMM</name>
<dbReference type="InterPro" id="IPR002347">
    <property type="entry name" value="SDR_fam"/>
</dbReference>
<dbReference type="Gene3D" id="3.40.50.720">
    <property type="entry name" value="NAD(P)-binding Rossmann-like Domain"/>
    <property type="match status" value="1"/>
</dbReference>
<dbReference type="NCBIfam" id="NF004200">
    <property type="entry name" value="PRK05653.1-5"/>
    <property type="match status" value="1"/>
</dbReference>
<organism evidence="5 6">
    <name type="scientific">Hydrogenovibrio thermophilus</name>
    <dbReference type="NCBI Taxonomy" id="265883"/>
    <lineage>
        <taxon>Bacteria</taxon>
        <taxon>Pseudomonadati</taxon>
        <taxon>Pseudomonadota</taxon>
        <taxon>Gammaproteobacteria</taxon>
        <taxon>Thiotrichales</taxon>
        <taxon>Piscirickettsiaceae</taxon>
        <taxon>Hydrogenovibrio</taxon>
    </lineage>
</organism>
<dbReference type="PANTHER" id="PTHR42879">
    <property type="entry name" value="3-OXOACYL-(ACYL-CARRIER-PROTEIN) REDUCTASE"/>
    <property type="match status" value="1"/>
</dbReference>
<evidence type="ECO:0000256" key="3">
    <source>
        <dbReference type="RuleBase" id="RU000363"/>
    </source>
</evidence>
<evidence type="ECO:0000259" key="4">
    <source>
        <dbReference type="SMART" id="SM00822"/>
    </source>
</evidence>
<dbReference type="PANTHER" id="PTHR42879:SF2">
    <property type="entry name" value="3-OXOACYL-[ACYL-CARRIER-PROTEIN] REDUCTASE FABG"/>
    <property type="match status" value="1"/>
</dbReference>
<gene>
    <name evidence="5" type="primary">fabG</name>
    <name evidence="5" type="ORF">EPV75_00105</name>
</gene>
<keyword evidence="6" id="KW-1185">Reference proteome</keyword>
<reference evidence="5 6" key="1">
    <citation type="journal article" date="2018" name="Environ. Microbiol.">
        <title>Genomes of ubiquitous marine and hypersaline Hydrogenovibrio, Thiomicrorhabdus and Thiomicrospira spp. encode a diversity of mechanisms to sustain chemolithoautotrophy in heterogeneous environments.</title>
        <authorList>
            <person name="Scott K.M."/>
            <person name="Williams J."/>
            <person name="Porter C.M.B."/>
            <person name="Russel S."/>
            <person name="Harmer T.L."/>
            <person name="Paul J.H."/>
            <person name="Antonen K.M."/>
            <person name="Bridges M.K."/>
            <person name="Camper G.J."/>
            <person name="Campla C.K."/>
            <person name="Casella L.G."/>
            <person name="Chase E."/>
            <person name="Conrad J.W."/>
            <person name="Cruz M.C."/>
            <person name="Dunlap D.S."/>
            <person name="Duran L."/>
            <person name="Fahsbender E.M."/>
            <person name="Goldsmith D.B."/>
            <person name="Keeley R.F."/>
            <person name="Kondoff M.R."/>
            <person name="Kussy B.I."/>
            <person name="Lane M.K."/>
            <person name="Lawler S."/>
            <person name="Leigh B.A."/>
            <person name="Lewis C."/>
            <person name="Lostal L.M."/>
            <person name="Marking D."/>
            <person name="Mancera P.A."/>
            <person name="McClenthan E.C."/>
            <person name="McIntyre E.A."/>
            <person name="Mine J.A."/>
            <person name="Modi S."/>
            <person name="Moore B.D."/>
            <person name="Morgan W.A."/>
            <person name="Nelson K.M."/>
            <person name="Nguyen K.N."/>
            <person name="Ogburn N."/>
            <person name="Parrino D.G."/>
            <person name="Pedapudi A.D."/>
            <person name="Pelham R.P."/>
            <person name="Preece A.M."/>
            <person name="Rampersad E.A."/>
            <person name="Richardson J.C."/>
            <person name="Rodgers C.M."/>
            <person name="Schaffer B.L."/>
            <person name="Sheridan N.E."/>
            <person name="Solone M.R."/>
            <person name="Staley Z.R."/>
            <person name="Tabuchi M."/>
            <person name="Waide R.J."/>
            <person name="Wanjugi P.W."/>
            <person name="Young S."/>
            <person name="Clum A."/>
            <person name="Daum C."/>
            <person name="Huntemann M."/>
            <person name="Ivanova N."/>
            <person name="Kyrpides N."/>
            <person name="Mikhailova N."/>
            <person name="Palaniappan K."/>
            <person name="Pillay M."/>
            <person name="Reddy T.B.K."/>
            <person name="Shapiro N."/>
            <person name="Stamatis D."/>
            <person name="Varghese N."/>
            <person name="Woyke T."/>
            <person name="Boden R."/>
            <person name="Freyermuth S.K."/>
            <person name="Kerfeld C.A."/>
        </authorList>
    </citation>
    <scope>NUCLEOTIDE SEQUENCE [LARGE SCALE GENOMIC DNA]</scope>
    <source>
        <strain evidence="5 6">JR-2</strain>
    </source>
</reference>
<dbReference type="GO" id="GO:0004316">
    <property type="term" value="F:3-oxoacyl-[acyl-carrier-protein] reductase (NADPH) activity"/>
    <property type="evidence" value="ECO:0007669"/>
    <property type="project" value="UniProtKB-EC"/>
</dbReference>
<dbReference type="SMART" id="SM00822">
    <property type="entry name" value="PKS_KR"/>
    <property type="match status" value="1"/>
</dbReference>
<dbReference type="Proteomes" id="UP000285478">
    <property type="component" value="Chromosome"/>
</dbReference>
<dbReference type="InterPro" id="IPR057326">
    <property type="entry name" value="KR_dom"/>
</dbReference>
<dbReference type="FunFam" id="3.40.50.720:FF:000173">
    <property type="entry name" value="3-oxoacyl-[acyl-carrier protein] reductase"/>
    <property type="match status" value="1"/>
</dbReference>
<dbReference type="InterPro" id="IPR050259">
    <property type="entry name" value="SDR"/>
</dbReference>
<dbReference type="EC" id="1.1.1.100" evidence="5"/>
<feature type="domain" description="Ketoreductase" evidence="4">
    <location>
        <begin position="5"/>
        <end position="189"/>
    </location>
</feature>
<dbReference type="NCBIfam" id="NF009466">
    <property type="entry name" value="PRK12826.1-2"/>
    <property type="match status" value="1"/>
</dbReference>
<dbReference type="Pfam" id="PF00106">
    <property type="entry name" value="adh_short"/>
    <property type="match status" value="1"/>
</dbReference>
<evidence type="ECO:0000313" key="5">
    <source>
        <dbReference type="EMBL" id="QAB14185.1"/>
    </source>
</evidence>
<dbReference type="EMBL" id="CP035033">
    <property type="protein sequence ID" value="QAB14185.1"/>
    <property type="molecule type" value="Genomic_DNA"/>
</dbReference>
<accession>A0A451G405</accession>
<evidence type="ECO:0000313" key="6">
    <source>
        <dbReference type="Proteomes" id="UP000285478"/>
    </source>
</evidence>
<dbReference type="PRINTS" id="PR00081">
    <property type="entry name" value="GDHRDH"/>
</dbReference>
<protein>
    <submittedName>
        <fullName evidence="5">3-oxoacyl-ACP reductase FabG</fullName>
        <ecNumber evidence="5">1.1.1.100</ecNumber>
    </submittedName>
</protein>
<dbReference type="InterPro" id="IPR036291">
    <property type="entry name" value="NAD(P)-bd_dom_sf"/>
</dbReference>
<proteinExistence type="inferred from homology"/>
<evidence type="ECO:0000256" key="1">
    <source>
        <dbReference type="ARBA" id="ARBA00006484"/>
    </source>
</evidence>
<sequence length="242" mass="25458">MDKLKRALITGGSGDIGSAIAKQLAEDGFHVIVHANHNLAKAESIVADLTAQNLSAEAVQFDITQADAVETALNALLELGPIQVIVNNAGIHDDAVMAGMTAEQWQSVIDVSLNGFFNVTQPLLMPMIRTRWGRIINIASIAGVAGNRGQTNYAAAKAGLIGASKSLALELASRKITVNVIAPGIIEGDMTQDVFPPDVIKKAVPMQRAGQPDDIAHAVSYLASDKAGYITRQVLNINGGMI</sequence>
<dbReference type="PRINTS" id="PR00080">
    <property type="entry name" value="SDRFAMILY"/>
</dbReference>